<evidence type="ECO:0000313" key="3">
    <source>
        <dbReference type="Proteomes" id="UP001205740"/>
    </source>
</evidence>
<dbReference type="EMBL" id="JAMTCG010000003">
    <property type="protein sequence ID" value="MCP2160835.1"/>
    <property type="molecule type" value="Genomic_DNA"/>
</dbReference>
<sequence length="149" mass="16280">MTTTLLQSTTAPESGAQQIGRVALGSAMVFAGIGHLTFARQEFRAQVPRFVPRVTRRSVDDIVVASGVVEIALGGSLILLRSRRAAVGLFLALFFVAILPGNLAQWRHHRDGFGLNSDRARTIRLVFQPVLVAWALWSTGAWSELRRSA</sequence>
<evidence type="ECO:0000313" key="2">
    <source>
        <dbReference type="EMBL" id="MCP2160835.1"/>
    </source>
</evidence>
<protein>
    <submittedName>
        <fullName evidence="2">Membrane protein</fullName>
    </submittedName>
</protein>
<feature type="transmembrane region" description="Helical" evidence="1">
    <location>
        <begin position="125"/>
        <end position="143"/>
    </location>
</feature>
<proteinExistence type="predicted"/>
<gene>
    <name evidence="2" type="ORF">LX12_002022</name>
</gene>
<reference evidence="2 3" key="1">
    <citation type="submission" date="2022-06" db="EMBL/GenBank/DDBJ databases">
        <title>Genomic Encyclopedia of Archaeal and Bacterial Type Strains, Phase II (KMG-II): from individual species to whole genera.</title>
        <authorList>
            <person name="Goeker M."/>
        </authorList>
    </citation>
    <scope>NUCLEOTIDE SEQUENCE [LARGE SCALE GENOMIC DNA]</scope>
    <source>
        <strain evidence="2 3">DSM 45037</strain>
    </source>
</reference>
<dbReference type="PANTHER" id="PTHR36974">
    <property type="entry name" value="MEMBRANE PROTEIN-RELATED"/>
    <property type="match status" value="1"/>
</dbReference>
<keyword evidence="1" id="KW-0812">Transmembrane</keyword>
<feature type="transmembrane region" description="Helical" evidence="1">
    <location>
        <begin position="59"/>
        <end position="79"/>
    </location>
</feature>
<keyword evidence="1" id="KW-0472">Membrane</keyword>
<organism evidence="2 3">
    <name type="scientific">Williamsia serinedens</name>
    <dbReference type="NCBI Taxonomy" id="391736"/>
    <lineage>
        <taxon>Bacteria</taxon>
        <taxon>Bacillati</taxon>
        <taxon>Actinomycetota</taxon>
        <taxon>Actinomycetes</taxon>
        <taxon>Mycobacteriales</taxon>
        <taxon>Nocardiaceae</taxon>
        <taxon>Williamsia</taxon>
    </lineage>
</organism>
<comment type="caution">
    <text evidence="2">The sequence shown here is derived from an EMBL/GenBank/DDBJ whole genome shotgun (WGS) entry which is preliminary data.</text>
</comment>
<dbReference type="Proteomes" id="UP001205740">
    <property type="component" value="Unassembled WGS sequence"/>
</dbReference>
<keyword evidence="1" id="KW-1133">Transmembrane helix</keyword>
<name>A0ABT1H0R3_9NOCA</name>
<dbReference type="PANTHER" id="PTHR36974:SF1">
    <property type="entry name" value="DOXX FAMILY MEMBRANE PROTEIN"/>
    <property type="match status" value="1"/>
</dbReference>
<dbReference type="RefSeq" id="WP_253654396.1">
    <property type="nucleotide sequence ID" value="NZ_BAAAOE010000003.1"/>
</dbReference>
<evidence type="ECO:0000256" key="1">
    <source>
        <dbReference type="SAM" id="Phobius"/>
    </source>
</evidence>
<accession>A0ABT1H0R3</accession>
<keyword evidence="3" id="KW-1185">Reference proteome</keyword>
<feature type="transmembrane region" description="Helical" evidence="1">
    <location>
        <begin position="85"/>
        <end position="104"/>
    </location>
</feature>
<feature type="transmembrane region" description="Helical" evidence="1">
    <location>
        <begin position="20"/>
        <end position="38"/>
    </location>
</feature>